<name>A0AAV5T792_9BILA</name>
<proteinExistence type="predicted"/>
<dbReference type="EMBL" id="BTSX01000003">
    <property type="protein sequence ID" value="GMS87561.1"/>
    <property type="molecule type" value="Genomic_DNA"/>
</dbReference>
<dbReference type="AlphaFoldDB" id="A0AAV5T792"/>
<evidence type="ECO:0000313" key="1">
    <source>
        <dbReference type="EMBL" id="GMS87561.1"/>
    </source>
</evidence>
<reference evidence="1" key="1">
    <citation type="submission" date="2023-10" db="EMBL/GenBank/DDBJ databases">
        <title>Genome assembly of Pristionchus species.</title>
        <authorList>
            <person name="Yoshida K."/>
            <person name="Sommer R.J."/>
        </authorList>
    </citation>
    <scope>NUCLEOTIDE SEQUENCE</scope>
    <source>
        <strain evidence="1">RS0144</strain>
    </source>
</reference>
<dbReference type="Proteomes" id="UP001432027">
    <property type="component" value="Unassembled WGS sequence"/>
</dbReference>
<sequence>SESTAMALPPIPTSIVLNTYLVAVMDRIQGSYLRETNLKVQGMISRFFVTRVNDAAKTTTTSITLSY</sequence>
<gene>
    <name evidence="1" type="ORF">PENTCL1PPCAC_9736</name>
</gene>
<protein>
    <submittedName>
        <fullName evidence="1">Uncharacterized protein</fullName>
    </submittedName>
</protein>
<feature type="non-terminal residue" evidence="1">
    <location>
        <position position="1"/>
    </location>
</feature>
<accession>A0AAV5T792</accession>
<evidence type="ECO:0000313" key="2">
    <source>
        <dbReference type="Proteomes" id="UP001432027"/>
    </source>
</evidence>
<organism evidence="1 2">
    <name type="scientific">Pristionchus entomophagus</name>
    <dbReference type="NCBI Taxonomy" id="358040"/>
    <lineage>
        <taxon>Eukaryota</taxon>
        <taxon>Metazoa</taxon>
        <taxon>Ecdysozoa</taxon>
        <taxon>Nematoda</taxon>
        <taxon>Chromadorea</taxon>
        <taxon>Rhabditida</taxon>
        <taxon>Rhabditina</taxon>
        <taxon>Diplogasteromorpha</taxon>
        <taxon>Diplogasteroidea</taxon>
        <taxon>Neodiplogasteridae</taxon>
        <taxon>Pristionchus</taxon>
    </lineage>
</organism>
<keyword evidence="2" id="KW-1185">Reference proteome</keyword>
<comment type="caution">
    <text evidence="1">The sequence shown here is derived from an EMBL/GenBank/DDBJ whole genome shotgun (WGS) entry which is preliminary data.</text>
</comment>
<feature type="non-terminal residue" evidence="1">
    <location>
        <position position="67"/>
    </location>
</feature>